<feature type="domain" description="Heterokaryon incompatibility" evidence="2">
    <location>
        <begin position="864"/>
        <end position="1014"/>
    </location>
</feature>
<feature type="transmembrane region" description="Helical" evidence="1">
    <location>
        <begin position="121"/>
        <end position="138"/>
    </location>
</feature>
<reference evidence="4 5" key="1">
    <citation type="submission" date="2017-06" db="EMBL/GenBank/DDBJ databases">
        <title>Cmopartive genomic analysis of Ambrosia Fusariam Clade fungi.</title>
        <authorList>
            <person name="Stajich J.E."/>
            <person name="Carrillo J."/>
            <person name="Kijimoto T."/>
            <person name="Eskalen A."/>
            <person name="O'Donnell K."/>
            <person name="Kasson M."/>
        </authorList>
    </citation>
    <scope>NUCLEOTIDE SEQUENCE [LARGE SCALE GENOMIC DNA]</scope>
    <source>
        <strain evidence="4 5">NRRL 20438</strain>
    </source>
</reference>
<evidence type="ECO:0000313" key="5">
    <source>
        <dbReference type="Proteomes" id="UP000288429"/>
    </source>
</evidence>
<keyword evidence="1" id="KW-0472">Membrane</keyword>
<evidence type="ECO:0000313" key="4">
    <source>
        <dbReference type="EMBL" id="RSM14788.1"/>
    </source>
</evidence>
<dbReference type="Pfam" id="PF06985">
    <property type="entry name" value="HET"/>
    <property type="match status" value="1"/>
</dbReference>
<dbReference type="Pfam" id="PF20163">
    <property type="entry name" value="DUF6536"/>
    <property type="match status" value="1"/>
</dbReference>
<protein>
    <submittedName>
        <fullName evidence="4">Uncharacterized protein</fullName>
    </submittedName>
</protein>
<evidence type="ECO:0000259" key="2">
    <source>
        <dbReference type="Pfam" id="PF06985"/>
    </source>
</evidence>
<keyword evidence="1" id="KW-1133">Transmembrane helix</keyword>
<dbReference type="EMBL" id="NIZV01000053">
    <property type="protein sequence ID" value="RSM14788.1"/>
    <property type="molecule type" value="Genomic_DNA"/>
</dbReference>
<evidence type="ECO:0000256" key="1">
    <source>
        <dbReference type="SAM" id="Phobius"/>
    </source>
</evidence>
<proteinExistence type="predicted"/>
<feature type="transmembrane region" description="Helical" evidence="1">
    <location>
        <begin position="378"/>
        <end position="400"/>
    </location>
</feature>
<sequence length="1375" mass="154072">MPKQNIGGWRSGLAFATSVAGLVTLTNLVFLLVALPIIDMSSSGEGYLYTGNCKTAKQLSIWIHLVINILATLLLGAGNYTQQVLTGPTRAELDRAHAKQTWLDVGVSSIRNLGKISFKRVAAWTVLAISSLPIHLLYNSVVYFETSANKYWVYPTTHNDLTNTSRSYGNTDFDALKTSLNDLEKLSNDECLAAYGQKLVSGRSDVILILDPSTVDTEFKYTVRWSGDPNRRGSEPYDWMCGRKPWADEQCDVSSLDVDNWPLYSDNAWVNNTEPRVEYCLSKRTPEYCKLALNIYLLAIVVGCNLVKLIGLGLTWLCLKQQPLLTLGDAMASFLQDPDPATKSRSLMSKSSGHRLHWGPELREWIAGKHRWASSVSVLRYAVTVVLCLGALSLTSYLLYLGVEHVSVYETPGLAALWNRGFGQVSVDALIDFSEIMTLEGPVVMVLIANLPQLILSLLYTALNGMWTAMLVGVEWNTYGQEHKGLRTSSPVGNQRRTYWLSLPLRYGLPLLAGSAALHWLISQSIFFVRLVIYEDGTKTEVQGQEALVSYDFRETTCGYSPIAIVFTIILGSLILLITVAMSLRPMKTAIPVGGPCSAVISAACHAPEGDEDAALNKMKLTPITLEEVAGLTPVTQDEAEHIYIFDQLGTQGCLLDCEAWKTRQDVAGRRTTTPAEKRQKRKDIKKLGKTSILKQRQTLNNDTRVANSSLKFKREAFTLKDLKHSVKNGCGCCQFFLALLDTLLPTRENLDVNHLVFEWIRYGFLLKVQDKQRTFSFQFFSPSGAKSVIHGLKSAKVLTGDTSTSTSLNLAQSWIQECETAHGQCGSGRDVSLPKRCLDVTPISIPDSSGVQLVETHGKTGTYVCLSHCWGKDKLITTTSQTIATHFNKIPLTALPKTFRDAVTLTRNLGLRYLWIDSLCIIQDSTEDWQIESSKMADIYHDSFLTIAAISSPDSRGGCFCPEKLSDTCFRVQGDGLDTLIAARYCNGEGAVSDVQTFMEAFPALTRAWIYQERMLSRRILYCTYREFQFECRQNETCECGSRFMPPHPEPRTPASKAMMQGKDQYGELEKLYGVKGKYSAKQLCQHWQKTVMQYTKLRITYSSDKLPALSGCAKDIGRITGDEFLAGLWRESFAEGLLWVVNVPVDQPRASVWRAPSWSWASIDSTMGIDYIYAMRTRHRQAFQDKIQEVECVPYGVDKTGAVKSAHVRIRASICPVYLRRVCRRCTTSRSRIPYVIENDQWMLTRSPKITPCPVTPGSDIRGLVLKGAEPSFFPDYKYDDRVDFEFLDRNDGFTCLHARVFLLHLYDNQSFATEVITDYFLVLKMAVEASSGSSFERVALITIAFKDWAARDDWFQNEYDLIVEQETTLKII</sequence>
<feature type="transmembrane region" description="Helical" evidence="1">
    <location>
        <begin position="505"/>
        <end position="522"/>
    </location>
</feature>
<comment type="caution">
    <text evidence="4">The sequence shown here is derived from an EMBL/GenBank/DDBJ whole genome shotgun (WGS) entry which is preliminary data.</text>
</comment>
<dbReference type="InterPro" id="IPR010730">
    <property type="entry name" value="HET"/>
</dbReference>
<dbReference type="Proteomes" id="UP000288429">
    <property type="component" value="Unassembled WGS sequence"/>
</dbReference>
<keyword evidence="5" id="KW-1185">Reference proteome</keyword>
<name>A0A428UKF9_9HYPO</name>
<dbReference type="PANTHER" id="PTHR35395:SF1">
    <property type="entry name" value="DUF6536 DOMAIN-CONTAINING PROTEIN"/>
    <property type="match status" value="1"/>
</dbReference>
<feature type="transmembrane region" description="Helical" evidence="1">
    <location>
        <begin position="295"/>
        <end position="319"/>
    </location>
</feature>
<keyword evidence="1" id="KW-0812">Transmembrane</keyword>
<dbReference type="InterPro" id="IPR046623">
    <property type="entry name" value="DUF6536"/>
</dbReference>
<feature type="transmembrane region" description="Helical" evidence="1">
    <location>
        <begin position="560"/>
        <end position="582"/>
    </location>
</feature>
<gene>
    <name evidence="4" type="ORF">CDV31_005222</name>
</gene>
<evidence type="ECO:0000259" key="3">
    <source>
        <dbReference type="Pfam" id="PF20163"/>
    </source>
</evidence>
<organism evidence="4 5">
    <name type="scientific">Fusarium ambrosium</name>
    <dbReference type="NCBI Taxonomy" id="131363"/>
    <lineage>
        <taxon>Eukaryota</taxon>
        <taxon>Fungi</taxon>
        <taxon>Dikarya</taxon>
        <taxon>Ascomycota</taxon>
        <taxon>Pezizomycotina</taxon>
        <taxon>Sordariomycetes</taxon>
        <taxon>Hypocreomycetidae</taxon>
        <taxon>Hypocreales</taxon>
        <taxon>Nectriaceae</taxon>
        <taxon>Fusarium</taxon>
        <taxon>Fusarium solani species complex</taxon>
    </lineage>
</organism>
<dbReference type="PANTHER" id="PTHR35395">
    <property type="entry name" value="DUF6536 DOMAIN-CONTAINING PROTEIN"/>
    <property type="match status" value="1"/>
</dbReference>
<feature type="transmembrane region" description="Helical" evidence="1">
    <location>
        <begin position="12"/>
        <end position="38"/>
    </location>
</feature>
<feature type="domain" description="DUF6536" evidence="3">
    <location>
        <begin position="9"/>
        <end position="158"/>
    </location>
</feature>
<accession>A0A428UKF9</accession>
<feature type="transmembrane region" description="Helical" evidence="1">
    <location>
        <begin position="58"/>
        <end position="80"/>
    </location>
</feature>